<evidence type="ECO:0000256" key="1">
    <source>
        <dbReference type="ARBA" id="ARBA00006814"/>
    </source>
</evidence>
<accession>A0A420ZBE2</accession>
<reference evidence="5 6" key="1">
    <citation type="submission" date="2018-06" db="EMBL/GenBank/DDBJ databases">
        <title>Extensive metabolic versatility and redundancy in microbially diverse, dynamic hydrothermal sediments.</title>
        <authorList>
            <person name="Dombrowski N."/>
            <person name="Teske A."/>
            <person name="Baker B.J."/>
        </authorList>
    </citation>
    <scope>NUCLEOTIDE SEQUENCE [LARGE SCALE GENOMIC DNA]</scope>
    <source>
        <strain evidence="5">B79_G16</strain>
    </source>
</reference>
<dbReference type="AlphaFoldDB" id="A0A420ZBE2"/>
<dbReference type="GO" id="GO:0016485">
    <property type="term" value="P:protein processing"/>
    <property type="evidence" value="ECO:0007669"/>
    <property type="project" value="TreeGrafter"/>
</dbReference>
<keyword evidence="2 5" id="KW-0645">Protease</keyword>
<gene>
    <name evidence="5" type="ORF">DRH29_05060</name>
</gene>
<dbReference type="InterPro" id="IPR023430">
    <property type="entry name" value="Pept_HybD-like_dom_sf"/>
</dbReference>
<keyword evidence="3" id="KW-0064">Aspartyl protease</keyword>
<dbReference type="PANTHER" id="PTHR30302:SF1">
    <property type="entry name" value="HYDROGENASE 2 MATURATION PROTEASE"/>
    <property type="match status" value="1"/>
</dbReference>
<protein>
    <submittedName>
        <fullName evidence="5">Hydrogenase maturation protease</fullName>
    </submittedName>
</protein>
<dbReference type="Gene3D" id="3.40.50.1450">
    <property type="entry name" value="HybD-like"/>
    <property type="match status" value="1"/>
</dbReference>
<dbReference type="GO" id="GO:0004190">
    <property type="term" value="F:aspartic-type endopeptidase activity"/>
    <property type="evidence" value="ECO:0007669"/>
    <property type="project" value="UniProtKB-KW"/>
</dbReference>
<dbReference type="Pfam" id="PF01750">
    <property type="entry name" value="HycI"/>
    <property type="match status" value="1"/>
</dbReference>
<evidence type="ECO:0000256" key="4">
    <source>
        <dbReference type="ARBA" id="ARBA00022801"/>
    </source>
</evidence>
<evidence type="ECO:0000313" key="5">
    <source>
        <dbReference type="EMBL" id="RLC36200.1"/>
    </source>
</evidence>
<comment type="caution">
    <text evidence="5">The sequence shown here is derived from an EMBL/GenBank/DDBJ whole genome shotgun (WGS) entry which is preliminary data.</text>
</comment>
<name>A0A420ZBE2_UNCK3</name>
<proteinExistence type="inferred from homology"/>
<dbReference type="Proteomes" id="UP000281261">
    <property type="component" value="Unassembled WGS sequence"/>
</dbReference>
<dbReference type="InterPro" id="IPR000671">
    <property type="entry name" value="Peptidase_A31"/>
</dbReference>
<sequence>MNTERILILGIGNVLMGDEGIGVHAIRYLEQKELPDDVDLLDGGTGGFHLLSEMAKYKKVVMIDATLGKDPEGTLTVIKPRFSSDFPSALSAHDVGLKDLIEALQLTGLMPEMYLITVSINPYQELGMELSMRVSGQLPFIYEKVKGVLNMLMREKKI</sequence>
<dbReference type="EMBL" id="QMNG01000075">
    <property type="protein sequence ID" value="RLC36200.1"/>
    <property type="molecule type" value="Genomic_DNA"/>
</dbReference>
<dbReference type="PANTHER" id="PTHR30302">
    <property type="entry name" value="HYDROGENASE 1 MATURATION PROTEASE"/>
    <property type="match status" value="1"/>
</dbReference>
<dbReference type="SUPFAM" id="SSF53163">
    <property type="entry name" value="HybD-like"/>
    <property type="match status" value="1"/>
</dbReference>
<organism evidence="5 6">
    <name type="scientific">candidate division Kazan bacterium</name>
    <dbReference type="NCBI Taxonomy" id="2202143"/>
    <lineage>
        <taxon>Bacteria</taxon>
        <taxon>Bacteria division Kazan-3B-28</taxon>
    </lineage>
</organism>
<evidence type="ECO:0000256" key="3">
    <source>
        <dbReference type="ARBA" id="ARBA00022750"/>
    </source>
</evidence>
<dbReference type="PRINTS" id="PR00446">
    <property type="entry name" value="HYDRGNUPTAKE"/>
</dbReference>
<evidence type="ECO:0000256" key="2">
    <source>
        <dbReference type="ARBA" id="ARBA00022670"/>
    </source>
</evidence>
<dbReference type="NCBIfam" id="TIGR00072">
    <property type="entry name" value="hydrog_prot"/>
    <property type="match status" value="1"/>
</dbReference>
<evidence type="ECO:0000313" key="6">
    <source>
        <dbReference type="Proteomes" id="UP000281261"/>
    </source>
</evidence>
<dbReference type="GO" id="GO:0008047">
    <property type="term" value="F:enzyme activator activity"/>
    <property type="evidence" value="ECO:0007669"/>
    <property type="project" value="InterPro"/>
</dbReference>
<comment type="similarity">
    <text evidence="1">Belongs to the peptidase A31 family.</text>
</comment>
<keyword evidence="4" id="KW-0378">Hydrolase</keyword>